<reference evidence="2 3" key="1">
    <citation type="submission" date="2022-04" db="EMBL/GenBank/DDBJ databases">
        <title>Human microbiome associated bacterial genomes.</title>
        <authorList>
            <person name="Sandstrom S."/>
            <person name="Salamzade R."/>
            <person name="Kalan L.R."/>
        </authorList>
    </citation>
    <scope>NUCLEOTIDE SEQUENCE [LARGE SCALE GENOMIC DNA]</scope>
    <source>
        <strain evidence="3">p3-SID1799</strain>
    </source>
</reference>
<dbReference type="EMBL" id="JALXSQ010000002">
    <property type="protein sequence ID" value="MCT2041942.1"/>
    <property type="molecule type" value="Genomic_DNA"/>
</dbReference>
<dbReference type="Proteomes" id="UP001525379">
    <property type="component" value="Unassembled WGS sequence"/>
</dbReference>
<dbReference type="Pfam" id="PF12728">
    <property type="entry name" value="HTH_17"/>
    <property type="match status" value="1"/>
</dbReference>
<evidence type="ECO:0000259" key="1">
    <source>
        <dbReference type="Pfam" id="PF12728"/>
    </source>
</evidence>
<name>A0ABT2HUE6_9MICO</name>
<accession>A0ABT2HUE6</accession>
<organism evidence="2 3">
    <name type="scientific">Pseudoclavibacter albus</name>
    <dbReference type="NCBI Taxonomy" id="272241"/>
    <lineage>
        <taxon>Bacteria</taxon>
        <taxon>Bacillati</taxon>
        <taxon>Actinomycetota</taxon>
        <taxon>Actinomycetes</taxon>
        <taxon>Micrococcales</taxon>
        <taxon>Microbacteriaceae</taxon>
        <taxon>Pseudoclavibacter</taxon>
    </lineage>
</organism>
<dbReference type="RefSeq" id="WP_244875313.1">
    <property type="nucleotide sequence ID" value="NZ_JALXSQ010000002.1"/>
</dbReference>
<feature type="domain" description="Helix-turn-helix" evidence="1">
    <location>
        <begin position="13"/>
        <end position="64"/>
    </location>
</feature>
<evidence type="ECO:0000313" key="2">
    <source>
        <dbReference type="EMBL" id="MCT2041942.1"/>
    </source>
</evidence>
<sequence>MSSLGHGAGMPQFLTIADVAEIMKCSVDEVMAVVHSGELHAIRIGANGAWRVDTEVLMAFIDDQYEAQRRHAAFQEAEFSDVPEIGVGRWAGKSIF</sequence>
<protein>
    <submittedName>
        <fullName evidence="2">Helix-turn-helix domain-containing protein</fullName>
    </submittedName>
</protein>
<keyword evidence="3" id="KW-1185">Reference proteome</keyword>
<evidence type="ECO:0000313" key="3">
    <source>
        <dbReference type="Proteomes" id="UP001525379"/>
    </source>
</evidence>
<dbReference type="InterPro" id="IPR041657">
    <property type="entry name" value="HTH_17"/>
</dbReference>
<proteinExistence type="predicted"/>
<comment type="caution">
    <text evidence="2">The sequence shown here is derived from an EMBL/GenBank/DDBJ whole genome shotgun (WGS) entry which is preliminary data.</text>
</comment>
<gene>
    <name evidence="2" type="ORF">M3D15_01095</name>
</gene>